<dbReference type="PROSITE" id="PS00136">
    <property type="entry name" value="SUBTILASE_ASP"/>
    <property type="match status" value="1"/>
</dbReference>
<feature type="compositionally biased region" description="Low complexity" evidence="8">
    <location>
        <begin position="125"/>
        <end position="135"/>
    </location>
</feature>
<dbReference type="InterPro" id="IPR015500">
    <property type="entry name" value="Peptidase_S8_subtilisin-rel"/>
</dbReference>
<dbReference type="AlphaFoldDB" id="A0A2S6GRH5"/>
<comment type="caution">
    <text evidence="11">The sequence shown here is derived from an EMBL/GenBank/DDBJ whole genome shotgun (WGS) entry which is preliminary data.</text>
</comment>
<dbReference type="PROSITE" id="PS51892">
    <property type="entry name" value="SUBTILASE"/>
    <property type="match status" value="1"/>
</dbReference>
<dbReference type="SUPFAM" id="SSF49785">
    <property type="entry name" value="Galactose-binding domain-like"/>
    <property type="match status" value="1"/>
</dbReference>
<dbReference type="GO" id="GO:0004252">
    <property type="term" value="F:serine-type endopeptidase activity"/>
    <property type="evidence" value="ECO:0007669"/>
    <property type="project" value="UniProtKB-UniRule"/>
</dbReference>
<dbReference type="PANTHER" id="PTHR42884:SF14">
    <property type="entry name" value="NEUROENDOCRINE CONVERTASE 1"/>
    <property type="match status" value="1"/>
</dbReference>
<evidence type="ECO:0000259" key="10">
    <source>
        <dbReference type="PROSITE" id="PS51829"/>
    </source>
</evidence>
<dbReference type="GO" id="GO:0016485">
    <property type="term" value="P:protein processing"/>
    <property type="evidence" value="ECO:0007669"/>
    <property type="project" value="TreeGrafter"/>
</dbReference>
<dbReference type="InterPro" id="IPR023828">
    <property type="entry name" value="Peptidase_S8_Ser-AS"/>
</dbReference>
<dbReference type="InterPro" id="IPR008979">
    <property type="entry name" value="Galactose-bd-like_sf"/>
</dbReference>
<feature type="active site" description="Charge relay system" evidence="5 6">
    <location>
        <position position="206"/>
    </location>
</feature>
<protein>
    <submittedName>
        <fullName evidence="11">Subtilisin family serine protease</fullName>
    </submittedName>
</protein>
<dbReference type="Pfam" id="PF01483">
    <property type="entry name" value="P_proprotein"/>
    <property type="match status" value="1"/>
</dbReference>
<keyword evidence="4 6" id="KW-0720">Serine protease</keyword>
<keyword evidence="3 6" id="KW-0378">Hydrolase</keyword>
<keyword evidence="12" id="KW-1185">Reference proteome</keyword>
<reference evidence="11 12" key="1">
    <citation type="submission" date="2018-02" db="EMBL/GenBank/DDBJ databases">
        <title>Genomic Encyclopedia of Archaeal and Bacterial Type Strains, Phase II (KMG-II): from individual species to whole genera.</title>
        <authorList>
            <person name="Goeker M."/>
        </authorList>
    </citation>
    <scope>NUCLEOTIDE SEQUENCE [LARGE SCALE GENOMIC DNA]</scope>
    <source>
        <strain evidence="11 12">YU 961-1</strain>
    </source>
</reference>
<evidence type="ECO:0000256" key="8">
    <source>
        <dbReference type="SAM" id="MobiDB-lite"/>
    </source>
</evidence>
<evidence type="ECO:0000256" key="2">
    <source>
        <dbReference type="ARBA" id="ARBA00022670"/>
    </source>
</evidence>
<dbReference type="GO" id="GO:0016020">
    <property type="term" value="C:membrane"/>
    <property type="evidence" value="ECO:0007669"/>
    <property type="project" value="TreeGrafter"/>
</dbReference>
<proteinExistence type="inferred from homology"/>
<dbReference type="InterPro" id="IPR023827">
    <property type="entry name" value="Peptidase_S8_Asp-AS"/>
</dbReference>
<dbReference type="InterPro" id="IPR036852">
    <property type="entry name" value="Peptidase_S8/S53_dom_sf"/>
</dbReference>
<dbReference type="EMBL" id="PTIX01000006">
    <property type="protein sequence ID" value="PPK67848.1"/>
    <property type="molecule type" value="Genomic_DNA"/>
</dbReference>
<dbReference type="PROSITE" id="PS00138">
    <property type="entry name" value="SUBTILASE_SER"/>
    <property type="match status" value="1"/>
</dbReference>
<evidence type="ECO:0000256" key="3">
    <source>
        <dbReference type="ARBA" id="ARBA00022801"/>
    </source>
</evidence>
<dbReference type="PANTHER" id="PTHR42884">
    <property type="entry name" value="PROPROTEIN CONVERTASE SUBTILISIN/KEXIN-RELATED"/>
    <property type="match status" value="1"/>
</dbReference>
<name>A0A2S6GRH5_9PSEU</name>
<keyword evidence="2 6" id="KW-0645">Protease</keyword>
<dbReference type="GO" id="GO:0005737">
    <property type="term" value="C:cytoplasm"/>
    <property type="evidence" value="ECO:0007669"/>
    <property type="project" value="UniProtKB-ARBA"/>
</dbReference>
<organism evidence="11 12">
    <name type="scientific">Actinokineospora auranticolor</name>
    <dbReference type="NCBI Taxonomy" id="155976"/>
    <lineage>
        <taxon>Bacteria</taxon>
        <taxon>Bacillati</taxon>
        <taxon>Actinomycetota</taxon>
        <taxon>Actinomycetes</taxon>
        <taxon>Pseudonocardiales</taxon>
        <taxon>Pseudonocardiaceae</taxon>
        <taxon>Actinokineospora</taxon>
    </lineage>
</organism>
<evidence type="ECO:0000256" key="6">
    <source>
        <dbReference type="PROSITE-ProRule" id="PRU01240"/>
    </source>
</evidence>
<dbReference type="PRINTS" id="PR00723">
    <property type="entry name" value="SUBTILISIN"/>
</dbReference>
<keyword evidence="9" id="KW-0732">Signal</keyword>
<evidence type="ECO:0000256" key="4">
    <source>
        <dbReference type="ARBA" id="ARBA00022825"/>
    </source>
</evidence>
<accession>A0A2S6GRH5</accession>
<dbReference type="InterPro" id="IPR000209">
    <property type="entry name" value="Peptidase_S8/S53_dom"/>
</dbReference>
<evidence type="ECO:0000256" key="7">
    <source>
        <dbReference type="RuleBase" id="RU003355"/>
    </source>
</evidence>
<evidence type="ECO:0000256" key="5">
    <source>
        <dbReference type="PIRSR" id="PIRSR615500-1"/>
    </source>
</evidence>
<dbReference type="PROSITE" id="PS51829">
    <property type="entry name" value="P_HOMO_B"/>
    <property type="match status" value="1"/>
</dbReference>
<dbReference type="GO" id="GO:0012505">
    <property type="term" value="C:endomembrane system"/>
    <property type="evidence" value="ECO:0007669"/>
    <property type="project" value="UniProtKB-ARBA"/>
</dbReference>
<comment type="similarity">
    <text evidence="1 6 7">Belongs to the peptidase S8 family.</text>
</comment>
<gene>
    <name evidence="11" type="ORF">CLV40_10678</name>
</gene>
<dbReference type="Gene3D" id="3.40.50.200">
    <property type="entry name" value="Peptidase S8/S53 domain"/>
    <property type="match status" value="1"/>
</dbReference>
<dbReference type="InterPro" id="IPR022398">
    <property type="entry name" value="Peptidase_S8_His-AS"/>
</dbReference>
<dbReference type="Proteomes" id="UP000239203">
    <property type="component" value="Unassembled WGS sequence"/>
</dbReference>
<dbReference type="SUPFAM" id="SSF52743">
    <property type="entry name" value="Subtilisin-like"/>
    <property type="match status" value="1"/>
</dbReference>
<evidence type="ECO:0000256" key="1">
    <source>
        <dbReference type="ARBA" id="ARBA00011073"/>
    </source>
</evidence>
<evidence type="ECO:0000256" key="9">
    <source>
        <dbReference type="SAM" id="SignalP"/>
    </source>
</evidence>
<feature type="signal peptide" evidence="9">
    <location>
        <begin position="1"/>
        <end position="32"/>
    </location>
</feature>
<dbReference type="FunFam" id="2.60.120.260:FF:000149">
    <property type="entry name" value="Leupeptin-inactivating enzyme 1"/>
    <property type="match status" value="1"/>
</dbReference>
<feature type="active site" description="Charge relay system" evidence="5 6">
    <location>
        <position position="398"/>
    </location>
</feature>
<dbReference type="Gene3D" id="2.60.120.260">
    <property type="entry name" value="Galactose-binding domain-like"/>
    <property type="match status" value="1"/>
</dbReference>
<dbReference type="PROSITE" id="PS00137">
    <property type="entry name" value="SUBTILASE_HIS"/>
    <property type="match status" value="1"/>
</dbReference>
<dbReference type="InterPro" id="IPR002884">
    <property type="entry name" value="P_dom"/>
</dbReference>
<evidence type="ECO:0000313" key="11">
    <source>
        <dbReference type="EMBL" id="PPK67848.1"/>
    </source>
</evidence>
<sequence>MTIWSTSRLRRAVTAAAAGVSLVVGMAGVAEASPGLPAAPKASTATGVRSYLVITAPNDTAGAKTAVATNGGTVFSSYDAIGVVVAHSSASDFATKMRAVSGVQQVGATRTTDVPAEASNPSIPAAPTQTTPTEAETNRPDMTQIKADQAWSVTTGSPSVLVGVLDTGVDDQHYDLKPNFDATKSASCAYGKLDTRPGSWRAEGDHGTHVAGTIAAAKNGKGAIGVAPSVHIASVRIAEVPSGLFFAENTICAFVFAADQGFKITNNSYYSDPWLFACPNNADQAATLEGVKRATAYAEGKGVLNVVAAGNENYDLANKVTDTTSPNDSSPASRPVNNSCLLMPGELPGVVTVSSINSQNVKSSFSNFGTGKITVTAPGDSVYSTLPGGRYGNLSGTSMATPHVAGVAALMLSANPDLSVADLRTRLAAQADDLPCADARCTGTTAKNNFYGDGRVDAKDAVTPDAAKTFENTADVPIPDGGAAVDSPITVTGVPGNAPGALKVDVRVVHTYRGDLVIDLVAPDGGTFRLKASSSSDSADNVIATYTVNAATKVANGTWRLRVRDVYRSDSGYIDSWKLTF</sequence>
<feature type="domain" description="P/Homo B" evidence="10">
    <location>
        <begin position="462"/>
        <end position="581"/>
    </location>
</feature>
<feature type="region of interest" description="Disordered" evidence="8">
    <location>
        <begin position="111"/>
        <end position="137"/>
    </location>
</feature>
<dbReference type="Pfam" id="PF00082">
    <property type="entry name" value="Peptidase_S8"/>
    <property type="match status" value="1"/>
</dbReference>
<dbReference type="RefSeq" id="WP_245931259.1">
    <property type="nucleotide sequence ID" value="NZ_CP154825.1"/>
</dbReference>
<feature type="chain" id="PRO_5015555459" evidence="9">
    <location>
        <begin position="33"/>
        <end position="581"/>
    </location>
</feature>
<feature type="active site" description="Charge relay system" evidence="5 6">
    <location>
        <position position="166"/>
    </location>
</feature>
<evidence type="ECO:0000313" key="12">
    <source>
        <dbReference type="Proteomes" id="UP000239203"/>
    </source>
</evidence>